<gene>
    <name evidence="2" type="ORF">AWB76_00122</name>
</gene>
<name>A0A157Z3P5_9BURK</name>
<dbReference type="AlphaFoldDB" id="A0A157Z3P5"/>
<proteinExistence type="predicted"/>
<keyword evidence="3" id="KW-1185">Reference proteome</keyword>
<dbReference type="EMBL" id="FCOI02000001">
    <property type="protein sequence ID" value="SAK39929.1"/>
    <property type="molecule type" value="Genomic_DNA"/>
</dbReference>
<dbReference type="RefSeq" id="WP_061158199.1">
    <property type="nucleotide sequence ID" value="NZ_FCOI02000001.1"/>
</dbReference>
<dbReference type="Proteomes" id="UP000054624">
    <property type="component" value="Unassembled WGS sequence"/>
</dbReference>
<protein>
    <submittedName>
        <fullName evidence="2">Type II secretion system protein G</fullName>
    </submittedName>
</protein>
<sequence length="170" mass="19400">MAPITTRGERRGRGAARRRERGFGMLWALMCVALISIYLMAVGTVWTTQMQRTKEDELLRRGDAIRAAIEAYVKADKSGAFPKSFDDLLRDPRQSFVQRYLREAYADPMTNGEWQTIRGPGGELFGVYSASAEAPLKKDGFNDSDASFALQTSYSEWKFTYYPERNMSRR</sequence>
<evidence type="ECO:0000256" key="1">
    <source>
        <dbReference type="SAM" id="Phobius"/>
    </source>
</evidence>
<evidence type="ECO:0000313" key="3">
    <source>
        <dbReference type="Proteomes" id="UP000054624"/>
    </source>
</evidence>
<keyword evidence="1" id="KW-0472">Membrane</keyword>
<dbReference type="STRING" id="1777137.AWB76_00122"/>
<keyword evidence="1" id="KW-0812">Transmembrane</keyword>
<organism evidence="2 3">
    <name type="scientific">Caballeronia temeraria</name>
    <dbReference type="NCBI Taxonomy" id="1777137"/>
    <lineage>
        <taxon>Bacteria</taxon>
        <taxon>Pseudomonadati</taxon>
        <taxon>Pseudomonadota</taxon>
        <taxon>Betaproteobacteria</taxon>
        <taxon>Burkholderiales</taxon>
        <taxon>Burkholderiaceae</taxon>
        <taxon>Caballeronia</taxon>
    </lineage>
</organism>
<evidence type="ECO:0000313" key="2">
    <source>
        <dbReference type="EMBL" id="SAK39929.1"/>
    </source>
</evidence>
<feature type="transmembrane region" description="Helical" evidence="1">
    <location>
        <begin position="21"/>
        <end position="46"/>
    </location>
</feature>
<reference evidence="3" key="1">
    <citation type="submission" date="2016-01" db="EMBL/GenBank/DDBJ databases">
        <authorList>
            <person name="Peeters Charlotte."/>
        </authorList>
    </citation>
    <scope>NUCLEOTIDE SEQUENCE [LARGE SCALE GENOMIC DNA]</scope>
</reference>
<keyword evidence="1" id="KW-1133">Transmembrane helix</keyword>
<dbReference type="OrthoDB" id="5608857at2"/>
<accession>A0A157Z3P5</accession>